<comment type="caution">
    <text evidence="1">The sequence shown here is derived from an EMBL/GenBank/DDBJ whole genome shotgun (WGS) entry which is preliminary data.</text>
</comment>
<protein>
    <submittedName>
        <fullName evidence="1">Uncharacterized protein</fullName>
    </submittedName>
</protein>
<dbReference type="EMBL" id="JAHLOQ010000002">
    <property type="protein sequence ID" value="MBU5335033.1"/>
    <property type="molecule type" value="Genomic_DNA"/>
</dbReference>
<evidence type="ECO:0000313" key="2">
    <source>
        <dbReference type="Proteomes" id="UP001196301"/>
    </source>
</evidence>
<dbReference type="RefSeq" id="WP_216568201.1">
    <property type="nucleotide sequence ID" value="NZ_JAHLOQ010000002.1"/>
</dbReference>
<accession>A0ABS6DT66</accession>
<sequence>MKNQFYLKNFKSKWIKYNNYELREDSKGDIYIIPSDNSNYTIYDPFEKSSNILFDLIDLGDTALKNINDKEAIYNKVMVFVKNYGLLGLISSSVYNRDIIGEQNVLFAQNNIISATLDLDSNVMNSDDYIKLFTPFAGEDDLYTREFDEHLTVVKAEDSPKFYGKKPLVLDIVFSKFYAERVDWIIEYAKNISENLNQMLIYKNANLTEPVEIMPDKFNPHKIGFTVAMFERPQINWDFDSLQMAMDMIYAFALTDEDRILNRCSYCNKPFFAKTEREKYCSPSCRNCANVIKSRNKKKALEEQVTLNENKQELEDTVHEKIKTQEKIQTTENAQTDLVEKKIENILDIIDKRIIESVKKRSVDIKKYEGGEDDMKNEKRKQAIYEYKEKKTTGGVYKITNTQTGKSLIKGEIDLQSMQNRFNFSVSINSCLNIKLQKDWNQYGAKSFTFEVLEETEMKPEMDRRQFKKYLNELAEKYTENMPAEELY</sequence>
<reference evidence="1 2" key="1">
    <citation type="submission" date="2021-06" db="EMBL/GenBank/DDBJ databases">
        <authorList>
            <person name="Sun Q."/>
            <person name="Li D."/>
        </authorList>
    </citation>
    <scope>NUCLEOTIDE SEQUENCE [LARGE SCALE GENOMIC DNA]</scope>
    <source>
        <strain evidence="1 2">N19</strain>
    </source>
</reference>
<name>A0ABS6DT66_9FIRM</name>
<dbReference type="CDD" id="cd10451">
    <property type="entry name" value="GIY-YIG_LuxR_like"/>
    <property type="match status" value="1"/>
</dbReference>
<evidence type="ECO:0000313" key="1">
    <source>
        <dbReference type="EMBL" id="MBU5335033.1"/>
    </source>
</evidence>
<gene>
    <name evidence="1" type="ORF">KQI20_01150</name>
</gene>
<proteinExistence type="predicted"/>
<keyword evidence="2" id="KW-1185">Reference proteome</keyword>
<dbReference type="Proteomes" id="UP001196301">
    <property type="component" value="Unassembled WGS sequence"/>
</dbReference>
<organism evidence="1 2">
    <name type="scientific">Intestinibacter bartlettii</name>
    <dbReference type="NCBI Taxonomy" id="261299"/>
    <lineage>
        <taxon>Bacteria</taxon>
        <taxon>Bacillati</taxon>
        <taxon>Bacillota</taxon>
        <taxon>Clostridia</taxon>
        <taxon>Peptostreptococcales</taxon>
        <taxon>Peptostreptococcaceae</taxon>
        <taxon>Intestinibacter</taxon>
    </lineage>
</organism>